<dbReference type="GO" id="GO:0007031">
    <property type="term" value="P:peroxisome organization"/>
    <property type="evidence" value="ECO:0007669"/>
    <property type="project" value="UniProtKB-ARBA"/>
</dbReference>
<feature type="compositionally biased region" description="Basic and acidic residues" evidence="1">
    <location>
        <begin position="56"/>
        <end position="75"/>
    </location>
</feature>
<feature type="compositionally biased region" description="Low complexity" evidence="1">
    <location>
        <begin position="13"/>
        <end position="29"/>
    </location>
</feature>
<sequence>MTAEKPIRTPDQPAAATSPSPSGTGSIPINKESPHDSIHSTSSVSPESSKHNNSHQTKEEQDSFGHHTETHKNESDSIDSDSSCECGISAIHNIHQLTGVEAQQEAQRAAERIQSRLRPMSKLNTMRKDFVQSFQQEQQALSDSSREQCSTAEVLADEAQDSASASRSNASEHLSSVASSIVGVSNSSISRIKQKMTRSDPSRETTHVITIEPPRQIDAQTQAGDRRYYRCSGDPEPEGDFVYEFLYQHQRGAFFLGTPKFSAKSLLPVDPDEWTNTKFETSVMNTTDYVLPDPSWEWVHKSWLVDMTGDVDEDGWEYAMTFHGSPWHGNYEIFRSFSRRRRWLRLRKRKGTMQGKAGAVPERGYPTLVDASTWRRVEQSISEAAIGGPSTSTNGTGPTKLDAVASEQRAKALFKAMKGSRSDREKVAHAAQHVVQYPYPNDFKEIEAKLEKYLSLFDYETSRREFLLLLATYGRTVAVEEGAQQLEFFSDRKLLATRVLA</sequence>
<feature type="compositionally biased region" description="Polar residues" evidence="1">
    <location>
        <begin position="161"/>
        <end position="171"/>
    </location>
</feature>
<dbReference type="InterPro" id="IPR010482">
    <property type="entry name" value="TECPR1-like_DysF"/>
</dbReference>
<comment type="caution">
    <text evidence="3">The sequence shown here is derived from an EMBL/GenBank/DDBJ whole genome shotgun (WGS) entry which is preliminary data.</text>
</comment>
<proteinExistence type="predicted"/>
<dbReference type="EMBL" id="JAABOA010000689">
    <property type="protein sequence ID" value="KAF9583471.1"/>
    <property type="molecule type" value="Genomic_DNA"/>
</dbReference>
<dbReference type="AlphaFoldDB" id="A0A9P6FYI3"/>
<reference evidence="3" key="1">
    <citation type="journal article" date="2020" name="Fungal Divers.">
        <title>Resolving the Mortierellaceae phylogeny through synthesis of multi-gene phylogenetics and phylogenomics.</title>
        <authorList>
            <person name="Vandepol N."/>
            <person name="Liber J."/>
            <person name="Desiro A."/>
            <person name="Na H."/>
            <person name="Kennedy M."/>
            <person name="Barry K."/>
            <person name="Grigoriev I.V."/>
            <person name="Miller A.N."/>
            <person name="O'Donnell K."/>
            <person name="Stajich J.E."/>
            <person name="Bonito G."/>
        </authorList>
    </citation>
    <scope>NUCLEOTIDE SEQUENCE</scope>
    <source>
        <strain evidence="3">KOD1015</strain>
    </source>
</reference>
<feature type="region of interest" description="Disordered" evidence="1">
    <location>
        <begin position="1"/>
        <end position="83"/>
    </location>
</feature>
<organism evidence="3 4">
    <name type="scientific">Lunasporangiospora selenospora</name>
    <dbReference type="NCBI Taxonomy" id="979761"/>
    <lineage>
        <taxon>Eukaryota</taxon>
        <taxon>Fungi</taxon>
        <taxon>Fungi incertae sedis</taxon>
        <taxon>Mucoromycota</taxon>
        <taxon>Mortierellomycotina</taxon>
        <taxon>Mortierellomycetes</taxon>
        <taxon>Mortierellales</taxon>
        <taxon>Mortierellaceae</taxon>
        <taxon>Lunasporangiospora</taxon>
    </lineage>
</organism>
<feature type="compositionally biased region" description="Polar residues" evidence="1">
    <location>
        <begin position="136"/>
        <end position="151"/>
    </location>
</feature>
<keyword evidence="4" id="KW-1185">Reference proteome</keyword>
<dbReference type="Pfam" id="PF06398">
    <property type="entry name" value="Pex24p"/>
    <property type="match status" value="1"/>
</dbReference>
<feature type="region of interest" description="Disordered" evidence="1">
    <location>
        <begin position="136"/>
        <end position="171"/>
    </location>
</feature>
<evidence type="ECO:0000313" key="3">
    <source>
        <dbReference type="EMBL" id="KAF9583471.1"/>
    </source>
</evidence>
<dbReference type="InterPro" id="IPR006614">
    <property type="entry name" value="Peroxin/Ferlin"/>
</dbReference>
<feature type="domain" description="Peroxin/Ferlin" evidence="2">
    <location>
        <begin position="315"/>
        <end position="350"/>
    </location>
</feature>
<dbReference type="OrthoDB" id="72441at2759"/>
<gene>
    <name evidence="3" type="ORF">BGW38_009388</name>
</gene>
<evidence type="ECO:0000313" key="4">
    <source>
        <dbReference type="Proteomes" id="UP000780801"/>
    </source>
</evidence>
<evidence type="ECO:0000256" key="1">
    <source>
        <dbReference type="SAM" id="MobiDB-lite"/>
    </source>
</evidence>
<dbReference type="Proteomes" id="UP000780801">
    <property type="component" value="Unassembled WGS sequence"/>
</dbReference>
<dbReference type="SMART" id="SM00694">
    <property type="entry name" value="DysFC"/>
    <property type="match status" value="1"/>
</dbReference>
<accession>A0A9P6FYI3</accession>
<name>A0A9P6FYI3_9FUNG</name>
<dbReference type="GO" id="GO:0005778">
    <property type="term" value="C:peroxisomal membrane"/>
    <property type="evidence" value="ECO:0007669"/>
    <property type="project" value="UniProtKB-ARBA"/>
</dbReference>
<evidence type="ECO:0000259" key="2">
    <source>
        <dbReference type="SMART" id="SM00694"/>
    </source>
</evidence>
<protein>
    <recommendedName>
        <fullName evidence="2">Peroxin/Ferlin domain-containing protein</fullName>
    </recommendedName>
</protein>